<feature type="coiled-coil region" evidence="3">
    <location>
        <begin position="143"/>
        <end position="299"/>
    </location>
</feature>
<name>A0A8X7XDW3_POLSE</name>
<reference evidence="5 6" key="1">
    <citation type="journal article" date="2021" name="Cell">
        <title>Tracing the genetic footprints of vertebrate landing in non-teleost ray-finned fishes.</title>
        <authorList>
            <person name="Bi X."/>
            <person name="Wang K."/>
            <person name="Yang L."/>
            <person name="Pan H."/>
            <person name="Jiang H."/>
            <person name="Wei Q."/>
            <person name="Fang M."/>
            <person name="Yu H."/>
            <person name="Zhu C."/>
            <person name="Cai Y."/>
            <person name="He Y."/>
            <person name="Gan X."/>
            <person name="Zeng H."/>
            <person name="Yu D."/>
            <person name="Zhu Y."/>
            <person name="Jiang H."/>
            <person name="Qiu Q."/>
            <person name="Yang H."/>
            <person name="Zhang Y.E."/>
            <person name="Wang W."/>
            <person name="Zhu M."/>
            <person name="He S."/>
            <person name="Zhang G."/>
        </authorList>
    </citation>
    <scope>NUCLEOTIDE SEQUENCE [LARGE SCALE GENOMIC DNA]</scope>
    <source>
        <strain evidence="5">Bchr_013</strain>
    </source>
</reference>
<keyword evidence="6" id="KW-1185">Reference proteome</keyword>
<feature type="region of interest" description="Disordered" evidence="4">
    <location>
        <begin position="1"/>
        <end position="31"/>
    </location>
</feature>
<evidence type="ECO:0000256" key="2">
    <source>
        <dbReference type="ARBA" id="ARBA00023054"/>
    </source>
</evidence>
<comment type="caution">
    <text evidence="5">The sequence shown here is derived from an EMBL/GenBank/DDBJ whole genome shotgun (WGS) entry which is preliminary data.</text>
</comment>
<dbReference type="EMBL" id="JAATIS010001721">
    <property type="protein sequence ID" value="KAG2465610.1"/>
    <property type="molecule type" value="Genomic_DNA"/>
</dbReference>
<organism evidence="5 6">
    <name type="scientific">Polypterus senegalus</name>
    <name type="common">Senegal bichir</name>
    <dbReference type="NCBI Taxonomy" id="55291"/>
    <lineage>
        <taxon>Eukaryota</taxon>
        <taxon>Metazoa</taxon>
        <taxon>Chordata</taxon>
        <taxon>Craniata</taxon>
        <taxon>Vertebrata</taxon>
        <taxon>Euteleostomi</taxon>
        <taxon>Actinopterygii</taxon>
        <taxon>Polypteriformes</taxon>
        <taxon>Polypteridae</taxon>
        <taxon>Polypterus</taxon>
    </lineage>
</organism>
<feature type="non-terminal residue" evidence="5">
    <location>
        <position position="373"/>
    </location>
</feature>
<evidence type="ECO:0000313" key="6">
    <source>
        <dbReference type="Proteomes" id="UP000886611"/>
    </source>
</evidence>
<dbReference type="AlphaFoldDB" id="A0A8X7XDW3"/>
<dbReference type="InterPro" id="IPR019179">
    <property type="entry name" value="CC149"/>
</dbReference>
<feature type="non-terminal residue" evidence="5">
    <location>
        <position position="1"/>
    </location>
</feature>
<protein>
    <submittedName>
        <fullName evidence="5">C149B protein</fullName>
    </submittedName>
</protein>
<accession>A0A8X7XDW3</accession>
<keyword evidence="2 3" id="KW-0175">Coiled coil</keyword>
<dbReference type="PANTHER" id="PTHR21682">
    <property type="entry name" value="COILED-COIL DOMAIN-CONTAINING PROTEIN 149"/>
    <property type="match status" value="1"/>
</dbReference>
<evidence type="ECO:0000313" key="5">
    <source>
        <dbReference type="EMBL" id="KAG2465610.1"/>
    </source>
</evidence>
<evidence type="ECO:0000256" key="3">
    <source>
        <dbReference type="SAM" id="Coils"/>
    </source>
</evidence>
<evidence type="ECO:0000256" key="4">
    <source>
        <dbReference type="SAM" id="MobiDB-lite"/>
    </source>
</evidence>
<gene>
    <name evidence="5" type="primary">Ccdc149b</name>
    <name evidence="5" type="ORF">GTO96_0016825</name>
</gene>
<dbReference type="Proteomes" id="UP000886611">
    <property type="component" value="Unassembled WGS sequence"/>
</dbReference>
<dbReference type="Pfam" id="PF09789">
    <property type="entry name" value="CC149"/>
    <property type="match status" value="1"/>
</dbReference>
<dbReference type="PANTHER" id="PTHR21682:SF2">
    <property type="entry name" value="COILED-COIL DOMAIN-CONTAINING PROTEIN 149"/>
    <property type="match status" value="1"/>
</dbReference>
<sequence>MLRQRQACSDLPRMSPSTEQLPTWPDSMPGQAQAAQTVVDKSLTRAKMFGYKYKKNHDKTETVRDGVTVSLKATASYGSIGHHNPPLEASLSQQTLACTDLIYSRQMTSTSIAGSVNLFVTGPHIIESHLGMKYMFLICKRKLESKKEALLILSKELDTCQQERDQYKLMANQLRERHQSLKKKYTELIVNLAQLLRDAREQSKQLADEMKELKQRLAEAQGDNKLLRMTIAKQRLGDEEVGARHFPAHEREDLVKQLEKAREQNEDLEHNLQAITDELQDVKAERTFYQEKSNRLNIELNHVLGGHENRIIDVDALCTENRAADRKENYRYTASSTRYLSHASYLNCFSHGKRFKPFLYGPRGSERVSSQEL</sequence>
<proteinExistence type="inferred from homology"/>
<comment type="similarity">
    <text evidence="1">Belongs to the CCDC149 family.</text>
</comment>
<evidence type="ECO:0000256" key="1">
    <source>
        <dbReference type="ARBA" id="ARBA00005872"/>
    </source>
</evidence>